<keyword evidence="5 7" id="KW-0496">Mitochondrion</keyword>
<feature type="region of interest" description="Disordered" evidence="8">
    <location>
        <begin position="307"/>
        <end position="327"/>
    </location>
</feature>
<evidence type="ECO:0000256" key="6">
    <source>
        <dbReference type="ARBA" id="ARBA00023136"/>
    </source>
</evidence>
<feature type="compositionally biased region" description="Polar residues" evidence="8">
    <location>
        <begin position="265"/>
        <end position="276"/>
    </location>
</feature>
<proteinExistence type="inferred from homology"/>
<comment type="function">
    <text evidence="7">Component of the MICOS complex, a large protein complex of the mitochondrial inner membrane that plays crucial roles in the maintenance of crista junctions, inner membrane architecture, and formation of contact sites to the outer membrane.</text>
</comment>
<evidence type="ECO:0000256" key="4">
    <source>
        <dbReference type="ARBA" id="ARBA00022989"/>
    </source>
</evidence>
<dbReference type="PANTHER" id="PTHR14564">
    <property type="entry name" value="MICOS COMPLEX SUBUNIT MIC26 / MIC27 FAMILY MEMBER"/>
    <property type="match status" value="1"/>
</dbReference>
<keyword evidence="4 7" id="KW-1133">Transmembrane helix</keyword>
<comment type="similarity">
    <text evidence="2">Belongs to the apolipoprotein O/MICOS complex subunit Mic27 family.</text>
</comment>
<comment type="subcellular location">
    <subcellularLocation>
        <location evidence="7">Mitochondrion inner membrane</location>
    </subcellularLocation>
    <subcellularLocation>
        <location evidence="1">Mitochondrion membrane</location>
    </subcellularLocation>
</comment>
<dbReference type="GO" id="GO:0061617">
    <property type="term" value="C:MICOS complex"/>
    <property type="evidence" value="ECO:0007669"/>
    <property type="project" value="UniProtKB-UniRule"/>
</dbReference>
<protein>
    <recommendedName>
        <fullName evidence="7">MICOS complex subunit</fullName>
    </recommendedName>
</protein>
<dbReference type="EMBL" id="JBHFQA010000024">
    <property type="protein sequence ID" value="KAL2077772.1"/>
    <property type="molecule type" value="Genomic_DNA"/>
</dbReference>
<keyword evidence="6 7" id="KW-0472">Membrane</keyword>
<evidence type="ECO:0000256" key="2">
    <source>
        <dbReference type="ARBA" id="ARBA00010904"/>
    </source>
</evidence>
<dbReference type="Proteomes" id="UP001591681">
    <property type="component" value="Unassembled WGS sequence"/>
</dbReference>
<dbReference type="InterPro" id="IPR033182">
    <property type="entry name" value="MIC26/MIC27_animal"/>
</dbReference>
<feature type="region of interest" description="Disordered" evidence="8">
    <location>
        <begin position="186"/>
        <end position="276"/>
    </location>
</feature>
<keyword evidence="7" id="KW-0999">Mitochondrion inner membrane</keyword>
<sequence>MSPKVVKFVVVPAAAVLGIASFRVHAVGETNVDRVLAPQQLSIYTPLPQTFLYVDEQPGALQSGLGAVRVQLQSYLRTVKGSVLSLKARAVNLYNTGEDVYYYLKDPPSGFLPRVAFITGAGLTGLVLARKGSRLKRVLLPLGLASLGAGICYPAQALALLKVSGRRAVAVSQWSASAVSSLWRAVEPSPTHPTPTPAPPTSSATPPTDSHFSQSSGPELTAPPVAPATLVPDPPTADTAPPGDPSDPQVSGIGLASPISGPEVSEQTVPEEQPQSLLTFAPAESAVPGEAAEAYSSAGKRGFYLNPQLMDFGQSNPEDADLYSTRS</sequence>
<name>A0ABD1ISI4_9TELE</name>
<organism evidence="9 10">
    <name type="scientific">Coilia grayii</name>
    <name type="common">Gray's grenadier anchovy</name>
    <dbReference type="NCBI Taxonomy" id="363190"/>
    <lineage>
        <taxon>Eukaryota</taxon>
        <taxon>Metazoa</taxon>
        <taxon>Chordata</taxon>
        <taxon>Craniata</taxon>
        <taxon>Vertebrata</taxon>
        <taxon>Euteleostomi</taxon>
        <taxon>Actinopterygii</taxon>
        <taxon>Neopterygii</taxon>
        <taxon>Teleostei</taxon>
        <taxon>Clupei</taxon>
        <taxon>Clupeiformes</taxon>
        <taxon>Clupeoidei</taxon>
        <taxon>Engraulidae</taxon>
        <taxon>Coilinae</taxon>
        <taxon>Coilia</taxon>
    </lineage>
</organism>
<gene>
    <name evidence="9" type="ORF">ACEWY4_027276</name>
</gene>
<comment type="caution">
    <text evidence="9">The sequence shown here is derived from an EMBL/GenBank/DDBJ whole genome shotgun (WGS) entry which is preliminary data.</text>
</comment>
<feature type="compositionally biased region" description="Pro residues" evidence="8">
    <location>
        <begin position="190"/>
        <end position="200"/>
    </location>
</feature>
<evidence type="ECO:0000256" key="3">
    <source>
        <dbReference type="ARBA" id="ARBA00022692"/>
    </source>
</evidence>
<dbReference type="AlphaFoldDB" id="A0ABD1ISI4"/>
<dbReference type="InterPro" id="IPR019166">
    <property type="entry name" value="MIC26/MIC27"/>
</dbReference>
<evidence type="ECO:0000256" key="7">
    <source>
        <dbReference type="RuleBase" id="RU363021"/>
    </source>
</evidence>
<evidence type="ECO:0000313" key="9">
    <source>
        <dbReference type="EMBL" id="KAL2077772.1"/>
    </source>
</evidence>
<evidence type="ECO:0000256" key="5">
    <source>
        <dbReference type="ARBA" id="ARBA00023128"/>
    </source>
</evidence>
<evidence type="ECO:0000256" key="8">
    <source>
        <dbReference type="SAM" id="MobiDB-lite"/>
    </source>
</evidence>
<evidence type="ECO:0000313" key="10">
    <source>
        <dbReference type="Proteomes" id="UP001591681"/>
    </source>
</evidence>
<reference evidence="9 10" key="1">
    <citation type="submission" date="2024-09" db="EMBL/GenBank/DDBJ databases">
        <title>A chromosome-level genome assembly of Gray's grenadier anchovy, Coilia grayii.</title>
        <authorList>
            <person name="Fu Z."/>
        </authorList>
    </citation>
    <scope>NUCLEOTIDE SEQUENCE [LARGE SCALE GENOMIC DNA]</scope>
    <source>
        <strain evidence="9">G4</strain>
        <tissue evidence="9">Muscle</tissue>
    </source>
</reference>
<evidence type="ECO:0000256" key="1">
    <source>
        <dbReference type="ARBA" id="ARBA00004325"/>
    </source>
</evidence>
<keyword evidence="10" id="KW-1185">Reference proteome</keyword>
<dbReference type="Pfam" id="PF09769">
    <property type="entry name" value="ApoO"/>
    <property type="match status" value="1"/>
</dbReference>
<feature type="compositionally biased region" description="Low complexity" evidence="8">
    <location>
        <begin position="218"/>
        <end position="241"/>
    </location>
</feature>
<feature type="transmembrane region" description="Helical" evidence="7">
    <location>
        <begin position="111"/>
        <end position="129"/>
    </location>
</feature>
<accession>A0ABD1ISI4</accession>
<comment type="subunit">
    <text evidence="7">Component of the mitochondrial contact site and cristae organizing system (MICOS) complex.</text>
</comment>
<keyword evidence="3 7" id="KW-0812">Transmembrane</keyword>
<feature type="transmembrane region" description="Helical" evidence="7">
    <location>
        <begin position="138"/>
        <end position="161"/>
    </location>
</feature>